<dbReference type="AlphaFoldDB" id="A0AAV2E5Z3"/>
<keyword evidence="3" id="KW-1185">Reference proteome</keyword>
<evidence type="ECO:0000256" key="1">
    <source>
        <dbReference type="SAM" id="MobiDB-lite"/>
    </source>
</evidence>
<dbReference type="EMBL" id="OZ034817">
    <property type="protein sequence ID" value="CAL1381281.1"/>
    <property type="molecule type" value="Genomic_DNA"/>
</dbReference>
<proteinExistence type="predicted"/>
<feature type="region of interest" description="Disordered" evidence="1">
    <location>
        <begin position="24"/>
        <end position="57"/>
    </location>
</feature>
<accession>A0AAV2E5Z3</accession>
<organism evidence="2 3">
    <name type="scientific">Linum trigynum</name>
    <dbReference type="NCBI Taxonomy" id="586398"/>
    <lineage>
        <taxon>Eukaryota</taxon>
        <taxon>Viridiplantae</taxon>
        <taxon>Streptophyta</taxon>
        <taxon>Embryophyta</taxon>
        <taxon>Tracheophyta</taxon>
        <taxon>Spermatophyta</taxon>
        <taxon>Magnoliopsida</taxon>
        <taxon>eudicotyledons</taxon>
        <taxon>Gunneridae</taxon>
        <taxon>Pentapetalae</taxon>
        <taxon>rosids</taxon>
        <taxon>fabids</taxon>
        <taxon>Malpighiales</taxon>
        <taxon>Linaceae</taxon>
        <taxon>Linum</taxon>
    </lineage>
</organism>
<reference evidence="2 3" key="1">
    <citation type="submission" date="2024-04" db="EMBL/GenBank/DDBJ databases">
        <authorList>
            <person name="Fracassetti M."/>
        </authorList>
    </citation>
    <scope>NUCLEOTIDE SEQUENCE [LARGE SCALE GENOMIC DNA]</scope>
</reference>
<dbReference type="Proteomes" id="UP001497516">
    <property type="component" value="Chromosome 4"/>
</dbReference>
<gene>
    <name evidence="2" type="ORF">LTRI10_LOCUS22668</name>
</gene>
<evidence type="ECO:0000313" key="2">
    <source>
        <dbReference type="EMBL" id="CAL1381281.1"/>
    </source>
</evidence>
<protein>
    <submittedName>
        <fullName evidence="2">Uncharacterized protein</fullName>
    </submittedName>
</protein>
<sequence>MVVQSSLHFPSPVYQNPPRSLISFNSVGEPRSGRRRRPRPVISFNGVGEPRSGRWRRRSLFRTHSPYPMAPAEEPLQNPQSLPLIAFNGAGKPRSGRRWWRSLFKTHRPQCLFRTHRPQRFITRICPAITNRITGFRRVNNSELQYNH</sequence>
<evidence type="ECO:0000313" key="3">
    <source>
        <dbReference type="Proteomes" id="UP001497516"/>
    </source>
</evidence>
<name>A0AAV2E5Z3_9ROSI</name>